<reference evidence="1" key="1">
    <citation type="journal article" date="2015" name="Proc. Natl. Acad. Sci. U.S.A.">
        <title>Networks of energetic and metabolic interactions define dynamics in microbial communities.</title>
        <authorList>
            <person name="Embree M."/>
            <person name="Liu J.K."/>
            <person name="Al-Bassam M.M."/>
            <person name="Zengler K."/>
        </authorList>
    </citation>
    <scope>NUCLEOTIDE SEQUENCE</scope>
</reference>
<comment type="caution">
    <text evidence="1">The sequence shown here is derived from an EMBL/GenBank/DDBJ whole genome shotgun (WGS) entry which is preliminary data.</text>
</comment>
<protein>
    <submittedName>
        <fullName evidence="1">Uncharacterized protein</fullName>
    </submittedName>
</protein>
<organism evidence="1">
    <name type="scientific">hydrocarbon metagenome</name>
    <dbReference type="NCBI Taxonomy" id="938273"/>
    <lineage>
        <taxon>unclassified sequences</taxon>
        <taxon>metagenomes</taxon>
        <taxon>ecological metagenomes</taxon>
    </lineage>
</organism>
<accession>A0A0W8G3I9</accession>
<sequence>MLKNKFFTTMILAAALTMLLAATAMAKEIVVMNGTGFEIHALALSPSESGNWGPDLLGDDILKPGEGLKINISGDANNWDLGAQDGDGGQVTFQNLDFRNASQITLHADGTGTLQ</sequence>
<evidence type="ECO:0000313" key="1">
    <source>
        <dbReference type="EMBL" id="KUG27638.1"/>
    </source>
</evidence>
<gene>
    <name evidence="1" type="ORF">ASZ90_002496</name>
</gene>
<dbReference type="EMBL" id="LNQE01000304">
    <property type="protein sequence ID" value="KUG27638.1"/>
    <property type="molecule type" value="Genomic_DNA"/>
</dbReference>
<name>A0A0W8G3I9_9ZZZZ</name>
<dbReference type="AlphaFoldDB" id="A0A0W8G3I9"/>
<proteinExistence type="predicted"/>